<dbReference type="PANTHER" id="PTHR10366:SF564">
    <property type="entry name" value="STEROL-4-ALPHA-CARBOXYLATE 3-DEHYDROGENASE, DECARBOXYLATING"/>
    <property type="match status" value="1"/>
</dbReference>
<comment type="caution">
    <text evidence="4">The sequence shown here is derived from an EMBL/GenBank/DDBJ whole genome shotgun (WGS) entry which is preliminary data.</text>
</comment>
<dbReference type="InterPro" id="IPR050425">
    <property type="entry name" value="NAD(P)_dehydrat-like"/>
</dbReference>
<dbReference type="EMBL" id="SGPJ01000115">
    <property type="protein sequence ID" value="THG98527.1"/>
    <property type="molecule type" value="Genomic_DNA"/>
</dbReference>
<proteinExistence type="inferred from homology"/>
<dbReference type="Gene3D" id="3.40.50.720">
    <property type="entry name" value="NAD(P)-binding Rossmann-like Domain"/>
    <property type="match status" value="1"/>
</dbReference>
<evidence type="ECO:0000313" key="5">
    <source>
        <dbReference type="Proteomes" id="UP000309038"/>
    </source>
</evidence>
<accession>A0A4S4KLE1</accession>
<gene>
    <name evidence="4" type="ORF">EW026_g3686</name>
</gene>
<dbReference type="SUPFAM" id="SSF51735">
    <property type="entry name" value="NAD(P)-binding Rossmann-fold domains"/>
    <property type="match status" value="1"/>
</dbReference>
<dbReference type="InterPro" id="IPR036291">
    <property type="entry name" value="NAD(P)-bd_dom_sf"/>
</dbReference>
<dbReference type="PANTHER" id="PTHR10366">
    <property type="entry name" value="NAD DEPENDENT EPIMERASE/DEHYDRATASE"/>
    <property type="match status" value="1"/>
</dbReference>
<evidence type="ECO:0000313" key="4">
    <source>
        <dbReference type="EMBL" id="THG98527.1"/>
    </source>
</evidence>
<sequence length="349" mass="38153">MPTISSGSVLVTGANGYIAVWIVKTLLEQGYSVRGTVRSPSKGSHLKETFKEYGDRLEVVVVENMITEGAFDEAVKGVVGIIHTASPVHTHADDPDELIVPAVGGTFSILRSTLLHGTSVKRLVVTSSCATVVQEDPNPRVFDEESFNDLAVKEVELKGREARPIDKYRASKTLAERAAWRFVKEHERDIGWDLVVLNPPWVFGPVLQHVAANDPQNLNTSMLEWFNNVVKGKRDDEFLASIGTAWVDVRDLALAHVLALQKEAAGGHRFIISAGPYKWQDLVSAAHAIDSSLPAGNSSYEPSIAIHHALFDASKADQYLGLNKATYKSMEATTADIINQFKQNGWIGA</sequence>
<keyword evidence="5" id="KW-1185">Reference proteome</keyword>
<dbReference type="AlphaFoldDB" id="A0A4S4KLE1"/>
<feature type="domain" description="NAD-dependent epimerase/dehydratase" evidence="3">
    <location>
        <begin position="9"/>
        <end position="269"/>
    </location>
</feature>
<dbReference type="Proteomes" id="UP000309038">
    <property type="component" value="Unassembled WGS sequence"/>
</dbReference>
<evidence type="ECO:0000256" key="2">
    <source>
        <dbReference type="ARBA" id="ARBA00023445"/>
    </source>
</evidence>
<evidence type="ECO:0000259" key="3">
    <source>
        <dbReference type="Pfam" id="PF01370"/>
    </source>
</evidence>
<dbReference type="InterPro" id="IPR001509">
    <property type="entry name" value="Epimerase_deHydtase"/>
</dbReference>
<keyword evidence="1" id="KW-0560">Oxidoreductase</keyword>
<dbReference type="GO" id="GO:0016616">
    <property type="term" value="F:oxidoreductase activity, acting on the CH-OH group of donors, NAD or NADP as acceptor"/>
    <property type="evidence" value="ECO:0007669"/>
    <property type="project" value="TreeGrafter"/>
</dbReference>
<dbReference type="FunFam" id="3.40.50.720:FF:000085">
    <property type="entry name" value="Dihydroflavonol reductase"/>
    <property type="match status" value="1"/>
</dbReference>
<reference evidence="4 5" key="1">
    <citation type="submission" date="2019-02" db="EMBL/GenBank/DDBJ databases">
        <title>Genome sequencing of the rare red list fungi Phlebia centrifuga.</title>
        <authorList>
            <person name="Buettner E."/>
            <person name="Kellner H."/>
        </authorList>
    </citation>
    <scope>NUCLEOTIDE SEQUENCE [LARGE SCALE GENOMIC DNA]</scope>
    <source>
        <strain evidence="4 5">DSM 108282</strain>
    </source>
</reference>
<evidence type="ECO:0000256" key="1">
    <source>
        <dbReference type="ARBA" id="ARBA00023002"/>
    </source>
</evidence>
<protein>
    <recommendedName>
        <fullName evidence="3">NAD-dependent epimerase/dehydratase domain-containing protein</fullName>
    </recommendedName>
</protein>
<organism evidence="4 5">
    <name type="scientific">Hermanssonia centrifuga</name>
    <dbReference type="NCBI Taxonomy" id="98765"/>
    <lineage>
        <taxon>Eukaryota</taxon>
        <taxon>Fungi</taxon>
        <taxon>Dikarya</taxon>
        <taxon>Basidiomycota</taxon>
        <taxon>Agaricomycotina</taxon>
        <taxon>Agaricomycetes</taxon>
        <taxon>Polyporales</taxon>
        <taxon>Meruliaceae</taxon>
        <taxon>Hermanssonia</taxon>
    </lineage>
</organism>
<dbReference type="Pfam" id="PF01370">
    <property type="entry name" value="Epimerase"/>
    <property type="match status" value="1"/>
</dbReference>
<comment type="similarity">
    <text evidence="2">Belongs to the NAD(P)-dependent epimerase/dehydratase family. Dihydroflavonol-4-reductase subfamily.</text>
</comment>
<dbReference type="CDD" id="cd05227">
    <property type="entry name" value="AR_SDR_e"/>
    <property type="match status" value="1"/>
</dbReference>
<name>A0A4S4KLE1_9APHY</name>